<dbReference type="Proteomes" id="UP000737391">
    <property type="component" value="Unassembled WGS sequence"/>
</dbReference>
<dbReference type="EMBL" id="LUFC02000425">
    <property type="protein sequence ID" value="KAF4497515.1"/>
    <property type="molecule type" value="Genomic_DNA"/>
</dbReference>
<proteinExistence type="predicted"/>
<feature type="coiled-coil region" evidence="1">
    <location>
        <begin position="5"/>
        <end position="32"/>
    </location>
</feature>
<accession>A0A9P5BBA8</accession>
<evidence type="ECO:0000313" key="3">
    <source>
        <dbReference type="Proteomes" id="UP000737391"/>
    </source>
</evidence>
<evidence type="ECO:0000313" key="2">
    <source>
        <dbReference type="EMBL" id="KAF4497515.1"/>
    </source>
</evidence>
<keyword evidence="3" id="KW-1185">Reference proteome</keyword>
<evidence type="ECO:0000256" key="1">
    <source>
        <dbReference type="SAM" id="Coils"/>
    </source>
</evidence>
<reference evidence="2" key="1">
    <citation type="submission" date="2020-01" db="EMBL/GenBank/DDBJ databases">
        <title>Identification and distribution of gene clusters putatively required for synthesis of sphingolipid metabolism inhibitors in phylogenetically diverse species of the filamentous fungus Fusarium.</title>
        <authorList>
            <person name="Kim H.-S."/>
            <person name="Busman M."/>
            <person name="Brown D.W."/>
            <person name="Divon H."/>
            <person name="Uhlig S."/>
            <person name="Proctor R.H."/>
        </authorList>
    </citation>
    <scope>NUCLEOTIDE SEQUENCE</scope>
    <source>
        <strain evidence="2">NRRL 31653</strain>
    </source>
</reference>
<organism evidence="2 3">
    <name type="scientific">Fusarium agapanthi</name>
    <dbReference type="NCBI Taxonomy" id="1803897"/>
    <lineage>
        <taxon>Eukaryota</taxon>
        <taxon>Fungi</taxon>
        <taxon>Dikarya</taxon>
        <taxon>Ascomycota</taxon>
        <taxon>Pezizomycotina</taxon>
        <taxon>Sordariomycetes</taxon>
        <taxon>Hypocreomycetidae</taxon>
        <taxon>Hypocreales</taxon>
        <taxon>Nectriaceae</taxon>
        <taxon>Fusarium</taxon>
        <taxon>Fusarium fujikuroi species complex</taxon>
    </lineage>
</organism>
<dbReference type="AlphaFoldDB" id="A0A9P5BBA8"/>
<feature type="coiled-coil region" evidence="1">
    <location>
        <begin position="57"/>
        <end position="84"/>
    </location>
</feature>
<sequence>MAEDEKTLAQRVEALEQKNQNKLHEMEDRKSTSLRFARNRALQPWNMYPSGILEMRNMQLETQLRTALAEKAKEVEEKERLQEAMIGEIVMNLRQALP</sequence>
<comment type="caution">
    <text evidence="2">The sequence shown here is derived from an EMBL/GenBank/DDBJ whole genome shotgun (WGS) entry which is preliminary data.</text>
</comment>
<protein>
    <submittedName>
        <fullName evidence="2">Uncharacterized protein</fullName>
    </submittedName>
</protein>
<gene>
    <name evidence="2" type="ORF">FAGAP_6316</name>
</gene>
<keyword evidence="1" id="KW-0175">Coiled coil</keyword>
<name>A0A9P5BBA8_9HYPO</name>